<evidence type="ECO:0000313" key="1">
    <source>
        <dbReference type="EMBL" id="QJX01172.1"/>
    </source>
</evidence>
<gene>
    <name evidence="1" type="ORF">FTUN_8811</name>
</gene>
<dbReference type="Proteomes" id="UP000503447">
    <property type="component" value="Chromosome"/>
</dbReference>
<evidence type="ECO:0000313" key="2">
    <source>
        <dbReference type="Proteomes" id="UP000503447"/>
    </source>
</evidence>
<dbReference type="EMBL" id="CP053452">
    <property type="protein sequence ID" value="QJX01172.1"/>
    <property type="molecule type" value="Genomic_DNA"/>
</dbReference>
<dbReference type="AlphaFoldDB" id="A0A6M5Z6F9"/>
<dbReference type="PROSITE" id="PS51257">
    <property type="entry name" value="PROKAR_LIPOPROTEIN"/>
    <property type="match status" value="1"/>
</dbReference>
<organism evidence="1 2">
    <name type="scientific">Frigoriglobus tundricola</name>
    <dbReference type="NCBI Taxonomy" id="2774151"/>
    <lineage>
        <taxon>Bacteria</taxon>
        <taxon>Pseudomonadati</taxon>
        <taxon>Planctomycetota</taxon>
        <taxon>Planctomycetia</taxon>
        <taxon>Gemmatales</taxon>
        <taxon>Gemmataceae</taxon>
        <taxon>Frigoriglobus</taxon>
    </lineage>
</organism>
<reference evidence="2" key="1">
    <citation type="submission" date="2020-05" db="EMBL/GenBank/DDBJ databases">
        <title>Frigoriglobus tundricola gen. nov., sp. nov., a psychrotolerant cellulolytic planctomycete of the family Gemmataceae with two divergent copies of 16S rRNA gene.</title>
        <authorList>
            <person name="Kulichevskaya I.S."/>
            <person name="Ivanova A.A."/>
            <person name="Naumoff D.G."/>
            <person name="Beletsky A.V."/>
            <person name="Rijpstra W.I.C."/>
            <person name="Sinninghe Damste J.S."/>
            <person name="Mardanov A.V."/>
            <person name="Ravin N.V."/>
            <person name="Dedysh S.N."/>
        </authorList>
    </citation>
    <scope>NUCLEOTIDE SEQUENCE [LARGE SCALE GENOMIC DNA]</scope>
    <source>
        <strain evidence="2">PL17</strain>
    </source>
</reference>
<accession>A0A6M5Z6F9</accession>
<proteinExistence type="predicted"/>
<keyword evidence="2" id="KW-1185">Reference proteome</keyword>
<protein>
    <submittedName>
        <fullName evidence="1">Bacteriophage protein gp37</fullName>
    </submittedName>
</protein>
<dbReference type="KEGG" id="ftj:FTUN_8811"/>
<sequence>MSTKSTIEWTNATWNFLLGCDKVSPGCAGCYAVKDVIRMAGNPNPKVAAANTGLAYRQDNGVLNWTGVVRPLPARLGLPFDWAKPQKVFVNSLSDMFHDEVPLAFIRRAFAVMAATPWHTYQILTKRAERLEALAPELEWPDNVWQGVSVESQPYAVRVDHLRRTGAKVKFLSVEPLLGPVALDLAGIDWVITGGESGPRARPFDPAWALAVRDQCAAAGTKFFHKQNGSLLAGGTRTNKKANGRLLDGHEYNEVPAAAAVPVPAKRVRTELAARLAPESQGELIQLGVR</sequence>
<dbReference type="InterPro" id="IPR011101">
    <property type="entry name" value="DUF5131"/>
</dbReference>
<name>A0A6M5Z6F9_9BACT</name>
<dbReference type="Pfam" id="PF07505">
    <property type="entry name" value="DUF5131"/>
    <property type="match status" value="1"/>
</dbReference>
<dbReference type="RefSeq" id="WP_171475772.1">
    <property type="nucleotide sequence ID" value="NZ_CP053452.2"/>
</dbReference>